<dbReference type="InterPro" id="IPR005025">
    <property type="entry name" value="FMN_Rdtase-like_dom"/>
</dbReference>
<reference evidence="2 3" key="1">
    <citation type="journal article" date="2019" name="Anaerobe">
        <title>Detection of Robinsoniella peoriensis in multiple bone samples of a trauma patient.</title>
        <authorList>
            <person name="Schrottner P."/>
            <person name="Hartwich K."/>
            <person name="Bunk B."/>
            <person name="Schober I."/>
            <person name="Helbig S."/>
            <person name="Rudolph W.W."/>
            <person name="Gunzer F."/>
        </authorList>
    </citation>
    <scope>NUCLEOTIDE SEQUENCE [LARGE SCALE GENOMIC DNA]</scope>
    <source>
        <strain evidence="2 3">DSM 106044</strain>
    </source>
</reference>
<gene>
    <name evidence="2" type="ORF">DSM106044_01580</name>
</gene>
<comment type="caution">
    <text evidence="2">The sequence shown here is derived from an EMBL/GenBank/DDBJ whole genome shotgun (WGS) entry which is preliminary data.</text>
</comment>
<protein>
    <submittedName>
        <fullName evidence="2">Putative flavoprotein</fullName>
    </submittedName>
</protein>
<dbReference type="InterPro" id="IPR029039">
    <property type="entry name" value="Flavoprotein-like_sf"/>
</dbReference>
<keyword evidence="3" id="KW-1185">Reference proteome</keyword>
<evidence type="ECO:0000313" key="2">
    <source>
        <dbReference type="EMBL" id="TLD01599.1"/>
    </source>
</evidence>
<dbReference type="Gene3D" id="3.40.50.360">
    <property type="match status" value="1"/>
</dbReference>
<dbReference type="RefSeq" id="WP_138002200.1">
    <property type="nucleotide sequence ID" value="NZ_QGQD01000036.1"/>
</dbReference>
<sequence>MKLLIINGSPHGEKGNTGIFITQFVKGMKEIPMVSSIQKENPEVIAEKIKKFDTVLIVMPLYVHAMPGPVMKLFEKLNVQNTENKSLGCIVQMGFAGSAHADYARRCMKQQAKRLHMKYLGTAARCGAAGTSTVPDFMNRKLFKNLEKLGSYFQETGTLHKETVQKLAKPYKLTKSQCRFYQFLCKTGVDHIMWNKMLRDNNAYENRLDQPFA</sequence>
<evidence type="ECO:0000259" key="1">
    <source>
        <dbReference type="Pfam" id="PF03358"/>
    </source>
</evidence>
<dbReference type="SUPFAM" id="SSF52218">
    <property type="entry name" value="Flavoproteins"/>
    <property type="match status" value="1"/>
</dbReference>
<proteinExistence type="predicted"/>
<name>A0A4U8QAE7_9FIRM</name>
<feature type="domain" description="NADPH-dependent FMN reductase-like" evidence="1">
    <location>
        <begin position="1"/>
        <end position="106"/>
    </location>
</feature>
<evidence type="ECO:0000313" key="3">
    <source>
        <dbReference type="Proteomes" id="UP000306509"/>
    </source>
</evidence>
<dbReference type="STRING" id="180332.GCA_000797495_04707"/>
<accession>A0A4U8QAE7</accession>
<organism evidence="2 3">
    <name type="scientific">Robinsoniella peoriensis</name>
    <dbReference type="NCBI Taxonomy" id="180332"/>
    <lineage>
        <taxon>Bacteria</taxon>
        <taxon>Bacillati</taxon>
        <taxon>Bacillota</taxon>
        <taxon>Clostridia</taxon>
        <taxon>Lachnospirales</taxon>
        <taxon>Lachnospiraceae</taxon>
        <taxon>Robinsoniella</taxon>
    </lineage>
</organism>
<dbReference type="EMBL" id="QGQD01000036">
    <property type="protein sequence ID" value="TLD01599.1"/>
    <property type="molecule type" value="Genomic_DNA"/>
</dbReference>
<dbReference type="Pfam" id="PF03358">
    <property type="entry name" value="FMN_red"/>
    <property type="match status" value="1"/>
</dbReference>
<dbReference type="Proteomes" id="UP000306509">
    <property type="component" value="Unassembled WGS sequence"/>
</dbReference>
<dbReference type="GO" id="GO:0016491">
    <property type="term" value="F:oxidoreductase activity"/>
    <property type="evidence" value="ECO:0007669"/>
    <property type="project" value="InterPro"/>
</dbReference>
<dbReference type="AlphaFoldDB" id="A0A4U8QAE7"/>